<dbReference type="Proteomes" id="UP001085076">
    <property type="component" value="Miscellaneous, Linkage group lg08"/>
</dbReference>
<dbReference type="PANTHER" id="PTHR33265">
    <property type="entry name" value="AVR9/CF-9 RAPIDLY ELICITED PROTEIN-RELATED"/>
    <property type="match status" value="1"/>
</dbReference>
<protein>
    <recommendedName>
        <fullName evidence="3">Avr9/Cf-9 rapidly elicited protein</fullName>
    </recommendedName>
</protein>
<dbReference type="Pfam" id="PF05553">
    <property type="entry name" value="DUF761"/>
    <property type="match status" value="1"/>
</dbReference>
<accession>A0A9D5C1P1</accession>
<comment type="caution">
    <text evidence="1">The sequence shown here is derived from an EMBL/GenBank/DDBJ whole genome shotgun (WGS) entry which is preliminary data.</text>
</comment>
<organism evidence="1 2">
    <name type="scientific">Dioscorea zingiberensis</name>
    <dbReference type="NCBI Taxonomy" id="325984"/>
    <lineage>
        <taxon>Eukaryota</taxon>
        <taxon>Viridiplantae</taxon>
        <taxon>Streptophyta</taxon>
        <taxon>Embryophyta</taxon>
        <taxon>Tracheophyta</taxon>
        <taxon>Spermatophyta</taxon>
        <taxon>Magnoliopsida</taxon>
        <taxon>Liliopsida</taxon>
        <taxon>Dioscoreales</taxon>
        <taxon>Dioscoreaceae</taxon>
        <taxon>Dioscorea</taxon>
    </lineage>
</organism>
<evidence type="ECO:0000313" key="2">
    <source>
        <dbReference type="Proteomes" id="UP001085076"/>
    </source>
</evidence>
<sequence>MKSNSSSSSSSSMRSNSNIARRLWRIARVIYYMVRKATCKRKLMLDLNLVMQRSKLAGKAISDLLTFNHHHHHHHHHQRSSTCNNGGYSSNYMSYYYNPREVEFSCSNTPSKSKQGRGHHHHSTSAYDAEAIAKVFEILNQEDDQESGSVIASPSPAPPMWGFGKSPVTPVRQLRITDSPFPVREEESDGGRVDKEAEEFIKRFYEQLRLQPAATPEYYSSHRRPPLIGRA</sequence>
<name>A0A9D5C1P1_9LILI</name>
<reference evidence="1" key="1">
    <citation type="submission" date="2021-03" db="EMBL/GenBank/DDBJ databases">
        <authorList>
            <person name="Li Z."/>
            <person name="Yang C."/>
        </authorList>
    </citation>
    <scope>NUCLEOTIDE SEQUENCE</scope>
    <source>
        <strain evidence="1">Dzin_1.0</strain>
        <tissue evidence="1">Leaf</tissue>
    </source>
</reference>
<dbReference type="PANTHER" id="PTHR33265:SF26">
    <property type="entry name" value="OS06G0554600 PROTEIN"/>
    <property type="match status" value="1"/>
</dbReference>
<keyword evidence="2" id="KW-1185">Reference proteome</keyword>
<reference evidence="1" key="2">
    <citation type="journal article" date="2022" name="Hortic Res">
        <title>The genome of Dioscorea zingiberensis sheds light on the biosynthesis, origin and evolution of the medicinally important diosgenin saponins.</title>
        <authorList>
            <person name="Li Y."/>
            <person name="Tan C."/>
            <person name="Li Z."/>
            <person name="Guo J."/>
            <person name="Li S."/>
            <person name="Chen X."/>
            <person name="Wang C."/>
            <person name="Dai X."/>
            <person name="Yang H."/>
            <person name="Song W."/>
            <person name="Hou L."/>
            <person name="Xu J."/>
            <person name="Tong Z."/>
            <person name="Xu A."/>
            <person name="Yuan X."/>
            <person name="Wang W."/>
            <person name="Yang Q."/>
            <person name="Chen L."/>
            <person name="Sun Z."/>
            <person name="Wang K."/>
            <person name="Pan B."/>
            <person name="Chen J."/>
            <person name="Bao Y."/>
            <person name="Liu F."/>
            <person name="Qi X."/>
            <person name="Gang D.R."/>
            <person name="Wen J."/>
            <person name="Li J."/>
        </authorList>
    </citation>
    <scope>NUCLEOTIDE SEQUENCE</scope>
    <source>
        <strain evidence="1">Dzin_1.0</strain>
    </source>
</reference>
<gene>
    <name evidence="1" type="ORF">J5N97_025937</name>
</gene>
<dbReference type="OrthoDB" id="696337at2759"/>
<evidence type="ECO:0000313" key="1">
    <source>
        <dbReference type="EMBL" id="KAJ0964799.1"/>
    </source>
</evidence>
<dbReference type="InterPro" id="IPR008480">
    <property type="entry name" value="DUF761_pln"/>
</dbReference>
<proteinExistence type="predicted"/>
<evidence type="ECO:0008006" key="3">
    <source>
        <dbReference type="Google" id="ProtNLM"/>
    </source>
</evidence>
<dbReference type="EMBL" id="JAGGNH010000008">
    <property type="protein sequence ID" value="KAJ0964799.1"/>
    <property type="molecule type" value="Genomic_DNA"/>
</dbReference>
<dbReference type="AlphaFoldDB" id="A0A9D5C1P1"/>